<dbReference type="STRING" id="75743.A0A401P1U4"/>
<comment type="subcellular location">
    <subcellularLocation>
        <location evidence="1">Cytoplasm</location>
    </subcellularLocation>
</comment>
<dbReference type="SUPFAM" id="SSF51430">
    <property type="entry name" value="NAD(P)-linked oxidoreductase"/>
    <property type="match status" value="1"/>
</dbReference>
<feature type="binding site" evidence="12">
    <location>
        <position position="109"/>
    </location>
    <ligand>
        <name>substrate</name>
    </ligand>
</feature>
<dbReference type="PROSITE" id="PS00063">
    <property type="entry name" value="ALDOKETO_REDUCTASE_3"/>
    <property type="match status" value="1"/>
</dbReference>
<evidence type="ECO:0000256" key="1">
    <source>
        <dbReference type="ARBA" id="ARBA00004496"/>
    </source>
</evidence>
<dbReference type="InterPro" id="IPR020471">
    <property type="entry name" value="AKR"/>
</dbReference>
<feature type="active site" description="Proton donor" evidence="11">
    <location>
        <position position="47"/>
    </location>
</feature>
<evidence type="ECO:0000256" key="6">
    <source>
        <dbReference type="ARBA" id="ARBA00023002"/>
    </source>
</evidence>
<dbReference type="InterPro" id="IPR036812">
    <property type="entry name" value="NAD(P)_OxRdtase_dom_sf"/>
</dbReference>
<comment type="subunit">
    <text evidence="3">Monomer.</text>
</comment>
<dbReference type="PIRSF" id="PIRSF000097">
    <property type="entry name" value="AKR"/>
    <property type="match status" value="1"/>
</dbReference>
<feature type="domain" description="NADP-dependent oxidoreductase" evidence="14">
    <location>
        <begin position="14"/>
        <end position="290"/>
    </location>
</feature>
<evidence type="ECO:0000256" key="9">
    <source>
        <dbReference type="ARBA" id="ARBA00050342"/>
    </source>
</evidence>
<comment type="similarity">
    <text evidence="2">Belongs to the aldo/keto reductase family.</text>
</comment>
<accession>A0A401P1U4</accession>
<dbReference type="OMA" id="VHWPSEG"/>
<dbReference type="PANTHER" id="PTHR11732">
    <property type="entry name" value="ALDO/KETO REDUCTASE"/>
    <property type="match status" value="1"/>
</dbReference>
<dbReference type="PROSITE" id="PS00062">
    <property type="entry name" value="ALDOKETO_REDUCTASE_2"/>
    <property type="match status" value="1"/>
</dbReference>
<evidence type="ECO:0000256" key="2">
    <source>
        <dbReference type="ARBA" id="ARBA00007905"/>
    </source>
</evidence>
<dbReference type="InterPro" id="IPR018170">
    <property type="entry name" value="Aldo/ket_reductase_CS"/>
</dbReference>
<keyword evidence="5" id="KW-0521">NADP</keyword>
<dbReference type="Pfam" id="PF00248">
    <property type="entry name" value="Aldo_ket_red"/>
    <property type="match status" value="1"/>
</dbReference>
<comment type="caution">
    <text evidence="15">The sequence shown here is derived from an EMBL/GenBank/DDBJ whole genome shotgun (WGS) entry which is preliminary data.</text>
</comment>
<dbReference type="EMBL" id="BFAA01008377">
    <property type="protein sequence ID" value="GCB67091.1"/>
    <property type="molecule type" value="Genomic_DNA"/>
</dbReference>
<evidence type="ECO:0000259" key="14">
    <source>
        <dbReference type="Pfam" id="PF00248"/>
    </source>
</evidence>
<dbReference type="PRINTS" id="PR00069">
    <property type="entry name" value="ALDKETRDTASE"/>
</dbReference>
<keyword evidence="4" id="KW-0963">Cytoplasm</keyword>
<comment type="catalytic activity">
    <reaction evidence="9">
        <text>prostaglandin F2alpha + NADP(+) = prostaglandin H2 + NADPH + H(+)</text>
        <dbReference type="Rhea" id="RHEA:45312"/>
        <dbReference type="ChEBI" id="CHEBI:15378"/>
        <dbReference type="ChEBI" id="CHEBI:57404"/>
        <dbReference type="ChEBI" id="CHEBI:57405"/>
        <dbReference type="ChEBI" id="CHEBI:57783"/>
        <dbReference type="ChEBI" id="CHEBI:58349"/>
    </reaction>
</comment>
<reference evidence="15 16" key="1">
    <citation type="journal article" date="2018" name="Nat. Ecol. Evol.">
        <title>Shark genomes provide insights into elasmobranch evolution and the origin of vertebrates.</title>
        <authorList>
            <person name="Hara Y"/>
            <person name="Yamaguchi K"/>
            <person name="Onimaru K"/>
            <person name="Kadota M"/>
            <person name="Koyanagi M"/>
            <person name="Keeley SD"/>
            <person name="Tatsumi K"/>
            <person name="Tanaka K"/>
            <person name="Motone F"/>
            <person name="Kageyama Y"/>
            <person name="Nozu R"/>
            <person name="Adachi N"/>
            <person name="Nishimura O"/>
            <person name="Nakagawa R"/>
            <person name="Tanegashima C"/>
            <person name="Kiyatake I"/>
            <person name="Matsumoto R"/>
            <person name="Murakumo K"/>
            <person name="Nishida K"/>
            <person name="Terakita A"/>
            <person name="Kuratani S"/>
            <person name="Sato K"/>
            <person name="Hyodo S Kuraku.S."/>
        </authorList>
    </citation>
    <scope>NUCLEOTIDE SEQUENCE [LARGE SCALE GENOMIC DNA]</scope>
</reference>
<evidence type="ECO:0000256" key="13">
    <source>
        <dbReference type="PIRSR" id="PIRSR000097-3"/>
    </source>
</evidence>
<evidence type="ECO:0000313" key="15">
    <source>
        <dbReference type="EMBL" id="GCB67091.1"/>
    </source>
</evidence>
<organism evidence="15 16">
    <name type="scientific">Scyliorhinus torazame</name>
    <name type="common">Cloudy catshark</name>
    <name type="synonym">Catulus torazame</name>
    <dbReference type="NCBI Taxonomy" id="75743"/>
    <lineage>
        <taxon>Eukaryota</taxon>
        <taxon>Metazoa</taxon>
        <taxon>Chordata</taxon>
        <taxon>Craniata</taxon>
        <taxon>Vertebrata</taxon>
        <taxon>Chondrichthyes</taxon>
        <taxon>Elasmobranchii</taxon>
        <taxon>Galeomorphii</taxon>
        <taxon>Galeoidea</taxon>
        <taxon>Carcharhiniformes</taxon>
        <taxon>Scyliorhinidae</taxon>
        <taxon>Scyliorhinus</taxon>
    </lineage>
</organism>
<dbReference type="InterPro" id="IPR023210">
    <property type="entry name" value="NADP_OxRdtase_dom"/>
</dbReference>
<keyword evidence="6" id="KW-0560">Oxidoreductase</keyword>
<dbReference type="GO" id="GO:0016491">
    <property type="term" value="F:oxidoreductase activity"/>
    <property type="evidence" value="ECO:0007669"/>
    <property type="project" value="UniProtKB-KW"/>
</dbReference>
<protein>
    <recommendedName>
        <fullName evidence="8">aldose reductase</fullName>
        <ecNumber evidence="8">1.1.1.21</ecNumber>
    </recommendedName>
    <alternativeName>
        <fullName evidence="7">Aldehyde reductase</fullName>
    </alternativeName>
</protein>
<evidence type="ECO:0000256" key="4">
    <source>
        <dbReference type="ARBA" id="ARBA00022490"/>
    </source>
</evidence>
<dbReference type="Gene3D" id="3.20.20.100">
    <property type="entry name" value="NADP-dependent oxidoreductase domain"/>
    <property type="match status" value="1"/>
</dbReference>
<name>A0A401P1U4_SCYTO</name>
<evidence type="ECO:0000256" key="8">
    <source>
        <dbReference type="ARBA" id="ARBA00038955"/>
    </source>
</evidence>
<dbReference type="Proteomes" id="UP000288216">
    <property type="component" value="Unassembled WGS sequence"/>
</dbReference>
<keyword evidence="16" id="KW-1185">Reference proteome</keyword>
<evidence type="ECO:0000256" key="3">
    <source>
        <dbReference type="ARBA" id="ARBA00011245"/>
    </source>
</evidence>
<evidence type="ECO:0000256" key="12">
    <source>
        <dbReference type="PIRSR" id="PIRSR000097-2"/>
    </source>
</evidence>
<evidence type="ECO:0000256" key="11">
    <source>
        <dbReference type="PIRSR" id="PIRSR000097-1"/>
    </source>
</evidence>
<evidence type="ECO:0000256" key="7">
    <source>
        <dbReference type="ARBA" id="ARBA00029846"/>
    </source>
</evidence>
<comment type="catalytic activity">
    <reaction evidence="10">
        <text>an alditol + NADP(+) = an aldose + NADPH + H(+)</text>
        <dbReference type="Rhea" id="RHEA:12789"/>
        <dbReference type="Rhea" id="RHEA-COMP:9554"/>
        <dbReference type="Rhea" id="RHEA-COMP:9555"/>
        <dbReference type="ChEBI" id="CHEBI:15378"/>
        <dbReference type="ChEBI" id="CHEBI:15693"/>
        <dbReference type="ChEBI" id="CHEBI:17522"/>
        <dbReference type="ChEBI" id="CHEBI:57783"/>
        <dbReference type="ChEBI" id="CHEBI:58349"/>
        <dbReference type="EC" id="1.1.1.21"/>
    </reaction>
</comment>
<evidence type="ECO:0000256" key="5">
    <source>
        <dbReference type="ARBA" id="ARBA00022857"/>
    </source>
</evidence>
<proteinExistence type="inferred from homology"/>
<sequence>MSLSLGNGVCIPIIGLGTWKSQPGQVTEAVKDAITTGYRYIDGAFVYDNEKEVGEGVQQMIKNGAVKREELFIVSKLWSTFHAKDRVKEACSKSLSDLKLEYLDLYLIHWPMGFQADGENLPLDADGFIIPSDTDFVDTWEAMEDLVAEGMVKTIGVSNFNQEQIERILNKPNIKCKPAVNQIECHPYLTQEALISYCHSKDIVVTAYSPLGSPDRPWVKPDEPKLLEDPKLKAIACRLKKSTAQVLIRFHIQRGLTVIPKSVTKKRIQENFKVFNFKLSDDDMKTILSFNKNWRCCPMPWCIKHKDYPFKEAV</sequence>
<dbReference type="EC" id="1.1.1.21" evidence="8"/>
<feature type="site" description="Lowers pKa of active site Tyr" evidence="13">
    <location>
        <position position="76"/>
    </location>
</feature>
<evidence type="ECO:0000313" key="16">
    <source>
        <dbReference type="Proteomes" id="UP000288216"/>
    </source>
</evidence>
<dbReference type="OrthoDB" id="416253at2759"/>
<dbReference type="FunFam" id="3.20.20.100:FF:000009">
    <property type="entry name" value="Aldo-keto reductase family 1 member B1"/>
    <property type="match status" value="1"/>
</dbReference>
<evidence type="ECO:0000256" key="10">
    <source>
        <dbReference type="ARBA" id="ARBA00051000"/>
    </source>
</evidence>
<dbReference type="GO" id="GO:0005737">
    <property type="term" value="C:cytoplasm"/>
    <property type="evidence" value="ECO:0007669"/>
    <property type="project" value="UniProtKB-SubCell"/>
</dbReference>
<dbReference type="AlphaFoldDB" id="A0A401P1U4"/>
<gene>
    <name evidence="15" type="ORF">scyTo_0015082</name>
</gene>